<evidence type="ECO:0000313" key="2">
    <source>
        <dbReference type="Proteomes" id="UP000799444"/>
    </source>
</evidence>
<accession>A0A9P4UZ82</accession>
<gene>
    <name evidence="1" type="ORF">EJ04DRAFT_515036</name>
</gene>
<reference evidence="1" key="1">
    <citation type="journal article" date="2020" name="Stud. Mycol.">
        <title>101 Dothideomycetes genomes: a test case for predicting lifestyles and emergence of pathogens.</title>
        <authorList>
            <person name="Haridas S."/>
            <person name="Albert R."/>
            <person name="Binder M."/>
            <person name="Bloem J."/>
            <person name="Labutti K."/>
            <person name="Salamov A."/>
            <person name="Andreopoulos B."/>
            <person name="Baker S."/>
            <person name="Barry K."/>
            <person name="Bills G."/>
            <person name="Bluhm B."/>
            <person name="Cannon C."/>
            <person name="Castanera R."/>
            <person name="Culley D."/>
            <person name="Daum C."/>
            <person name="Ezra D."/>
            <person name="Gonzalez J."/>
            <person name="Henrissat B."/>
            <person name="Kuo A."/>
            <person name="Liang C."/>
            <person name="Lipzen A."/>
            <person name="Lutzoni F."/>
            <person name="Magnuson J."/>
            <person name="Mondo S."/>
            <person name="Nolan M."/>
            <person name="Ohm R."/>
            <person name="Pangilinan J."/>
            <person name="Park H.-J."/>
            <person name="Ramirez L."/>
            <person name="Alfaro M."/>
            <person name="Sun H."/>
            <person name="Tritt A."/>
            <person name="Yoshinaga Y."/>
            <person name="Zwiers L.-H."/>
            <person name="Turgeon B."/>
            <person name="Goodwin S."/>
            <person name="Spatafora J."/>
            <person name="Crous P."/>
            <person name="Grigoriev I."/>
        </authorList>
    </citation>
    <scope>NUCLEOTIDE SEQUENCE</scope>
    <source>
        <strain evidence="1">CBS 125425</strain>
    </source>
</reference>
<dbReference type="PANTHER" id="PTHR38436">
    <property type="entry name" value="POLYKETIDE CYCLASE SNOAL-LIKE DOMAIN"/>
    <property type="match status" value="1"/>
</dbReference>
<dbReference type="Proteomes" id="UP000799444">
    <property type="component" value="Unassembled WGS sequence"/>
</dbReference>
<keyword evidence="2" id="KW-1185">Reference proteome</keyword>
<evidence type="ECO:0000313" key="1">
    <source>
        <dbReference type="EMBL" id="KAF2730753.1"/>
    </source>
</evidence>
<dbReference type="GO" id="GO:0030638">
    <property type="term" value="P:polyketide metabolic process"/>
    <property type="evidence" value="ECO:0007669"/>
    <property type="project" value="InterPro"/>
</dbReference>
<dbReference type="SUPFAM" id="SSF54427">
    <property type="entry name" value="NTF2-like"/>
    <property type="match status" value="1"/>
</dbReference>
<sequence>MSITTPSQPGTGGFLTFNSRPPRLCITSTAPHPPEKTLLLWKEEGFHVTYIPYLPSEQASYIKTIKTFNQNLELGETYGLVAYGDAASVVLKVAEKPLPKCCAIVAFYPPILPSPKHKHPSLLHVAVHTAGLSQMSPDPETCQWKCYTYERCSFGFADPSSEFYSHVEADLAWSRTLAAMRRGFKMDIDIESAAQAMWRAKYSMSSHQGALAVVSAMTSASPHVTIAPTMSGGLGRKKLQEFYSDFFIPSLVEDFTMRLVSRTIGTNRVVDEIIISFTHTDEIDWILPGVPPTNKFVQVLAVSVVGVTGGKLVSEHMYWDQASVLVQVGLLDPKVVPKKMRDNGLKRLPVVSDEGAKMVQNPTHDGYNGLLKLHGLMDDMANGS</sequence>
<organism evidence="1 2">
    <name type="scientific">Polyplosphaeria fusca</name>
    <dbReference type="NCBI Taxonomy" id="682080"/>
    <lineage>
        <taxon>Eukaryota</taxon>
        <taxon>Fungi</taxon>
        <taxon>Dikarya</taxon>
        <taxon>Ascomycota</taxon>
        <taxon>Pezizomycotina</taxon>
        <taxon>Dothideomycetes</taxon>
        <taxon>Pleosporomycetidae</taxon>
        <taxon>Pleosporales</taxon>
        <taxon>Tetraplosphaeriaceae</taxon>
        <taxon>Polyplosphaeria</taxon>
    </lineage>
</organism>
<protein>
    <submittedName>
        <fullName evidence="1">NTF2-like protein</fullName>
    </submittedName>
</protein>
<proteinExistence type="predicted"/>
<dbReference type="AlphaFoldDB" id="A0A9P4UZ82"/>
<dbReference type="OrthoDB" id="5440at2759"/>
<dbReference type="InterPro" id="IPR032710">
    <property type="entry name" value="NTF2-like_dom_sf"/>
</dbReference>
<name>A0A9P4UZ82_9PLEO</name>
<dbReference type="InterPro" id="IPR009959">
    <property type="entry name" value="Cyclase_SnoaL-like"/>
</dbReference>
<comment type="caution">
    <text evidence="1">The sequence shown here is derived from an EMBL/GenBank/DDBJ whole genome shotgun (WGS) entry which is preliminary data.</text>
</comment>
<dbReference type="EMBL" id="ML996210">
    <property type="protein sequence ID" value="KAF2730753.1"/>
    <property type="molecule type" value="Genomic_DNA"/>
</dbReference>
<dbReference type="Gene3D" id="3.10.450.50">
    <property type="match status" value="1"/>
</dbReference>
<dbReference type="PANTHER" id="PTHR38436:SF3">
    <property type="entry name" value="CARBOXYMETHYLENEBUTENOLIDASE-RELATED"/>
    <property type="match status" value="1"/>
</dbReference>